<dbReference type="EMBL" id="VNIM01000145">
    <property type="protein sequence ID" value="TVV70073.1"/>
    <property type="molecule type" value="Genomic_DNA"/>
</dbReference>
<sequence>MIHVTAAIGLGLAALLQAMFWSIAPSAALILGGVALLGLVAVVLSRRRRRG</sequence>
<keyword evidence="1" id="KW-1133">Transmembrane helix</keyword>
<comment type="caution">
    <text evidence="2">The sequence shown here is derived from an EMBL/GenBank/DDBJ whole genome shotgun (WGS) entry which is preliminary data.</text>
</comment>
<dbReference type="RefSeq" id="WP_145155637.1">
    <property type="nucleotide sequence ID" value="NZ_VNIM01000145.1"/>
</dbReference>
<accession>A0A558QSE8</accession>
<name>A0A558QSE8_9SPHN</name>
<feature type="transmembrane region" description="Helical" evidence="1">
    <location>
        <begin position="28"/>
        <end position="45"/>
    </location>
</feature>
<keyword evidence="3" id="KW-1185">Reference proteome</keyword>
<evidence type="ECO:0000313" key="2">
    <source>
        <dbReference type="EMBL" id="TVV70073.1"/>
    </source>
</evidence>
<gene>
    <name evidence="2" type="ORF">FOY91_19965</name>
</gene>
<protein>
    <submittedName>
        <fullName evidence="2">LPXTG cell wall anchor domain-containing protein</fullName>
    </submittedName>
</protein>
<organism evidence="2 3">
    <name type="scientific">Alterirhizorhabdus solaris</name>
    <dbReference type="NCBI Taxonomy" id="2529389"/>
    <lineage>
        <taxon>Bacteria</taxon>
        <taxon>Pseudomonadati</taxon>
        <taxon>Pseudomonadota</taxon>
        <taxon>Alphaproteobacteria</taxon>
        <taxon>Sphingomonadales</taxon>
        <taxon>Rhizorhabdaceae</taxon>
        <taxon>Alterirhizorhabdus</taxon>
    </lineage>
</organism>
<proteinExistence type="predicted"/>
<keyword evidence="1" id="KW-0472">Membrane</keyword>
<dbReference type="Proteomes" id="UP000318681">
    <property type="component" value="Unassembled WGS sequence"/>
</dbReference>
<evidence type="ECO:0000256" key="1">
    <source>
        <dbReference type="SAM" id="Phobius"/>
    </source>
</evidence>
<evidence type="ECO:0000313" key="3">
    <source>
        <dbReference type="Proteomes" id="UP000318681"/>
    </source>
</evidence>
<dbReference type="AlphaFoldDB" id="A0A558QSE8"/>
<dbReference type="NCBIfam" id="TIGR01167">
    <property type="entry name" value="LPXTG_anchor"/>
    <property type="match status" value="1"/>
</dbReference>
<reference evidence="2 3" key="1">
    <citation type="submission" date="2019-07" db="EMBL/GenBank/DDBJ databases">
        <title>Sphingomonas solaris sp. nov., isolated from a solar panel from Boston, Massachusetts.</title>
        <authorList>
            <person name="Tanner K."/>
            <person name="Pascual J."/>
            <person name="Mancuso C."/>
            <person name="Pereto J."/>
            <person name="Khalil A."/>
            <person name="Vilanova C."/>
        </authorList>
    </citation>
    <scope>NUCLEOTIDE SEQUENCE [LARGE SCALE GENOMIC DNA]</scope>
    <source>
        <strain evidence="2 3">R4DWN</strain>
    </source>
</reference>
<keyword evidence="1" id="KW-0812">Transmembrane</keyword>